<evidence type="ECO:0000259" key="1">
    <source>
        <dbReference type="PROSITE" id="PS50021"/>
    </source>
</evidence>
<dbReference type="PROSITE" id="PS50021">
    <property type="entry name" value="CH"/>
    <property type="match status" value="1"/>
</dbReference>
<gene>
    <name evidence="2" type="primary">UTRN</name>
    <name evidence="2" type="ORF">CEXT_62221</name>
</gene>
<evidence type="ECO:0000313" key="2">
    <source>
        <dbReference type="EMBL" id="GIY18077.1"/>
    </source>
</evidence>
<comment type="caution">
    <text evidence="2">The sequence shown here is derived from an EMBL/GenBank/DDBJ whole genome shotgun (WGS) entry which is preliminary data.</text>
</comment>
<sequence length="311" mass="35600">MNVKMYKRKPSRNGLIHNLARRGNHPLVKDLFYDLRDGTRLLGLLEVLCGKELRRERGRLRVHHLNNVGCALKVLQDNNVKLVNISTNDIVDGNPKLTLAWCRDATSGYSGINIRNFTTSWSDGLAFNALIHRFRPDLFDYDALVKKDVNYRLEHAFQIAYKYLGIDKLLDPEDVNTSLPDKKSVMMYVMCFFQSLHNQSVPLRRLDSADFSDESADTSHSSSDIASYQTSLEDVLTWLLEDEEKLKEQSIGDNLDSIKEQFHEHETFMLELTKHQQGVEKVLFKGNQLLTQGKVTPAEQRGGRYTNAVAQ</sequence>
<dbReference type="Gene3D" id="1.20.58.60">
    <property type="match status" value="1"/>
</dbReference>
<protein>
    <submittedName>
        <fullName evidence="2">Utrophin</fullName>
    </submittedName>
</protein>
<dbReference type="Pfam" id="PF00435">
    <property type="entry name" value="Spectrin"/>
    <property type="match status" value="1"/>
</dbReference>
<dbReference type="Proteomes" id="UP001054945">
    <property type="component" value="Unassembled WGS sequence"/>
</dbReference>
<dbReference type="InterPro" id="IPR001715">
    <property type="entry name" value="CH_dom"/>
</dbReference>
<dbReference type="SUPFAM" id="SSF47576">
    <property type="entry name" value="Calponin-homology domain, CH-domain"/>
    <property type="match status" value="1"/>
</dbReference>
<accession>A0AAV4RC90</accession>
<name>A0AAV4RC90_CAEEX</name>
<evidence type="ECO:0000313" key="3">
    <source>
        <dbReference type="Proteomes" id="UP001054945"/>
    </source>
</evidence>
<organism evidence="2 3">
    <name type="scientific">Caerostris extrusa</name>
    <name type="common">Bark spider</name>
    <name type="synonym">Caerostris bankana</name>
    <dbReference type="NCBI Taxonomy" id="172846"/>
    <lineage>
        <taxon>Eukaryota</taxon>
        <taxon>Metazoa</taxon>
        <taxon>Ecdysozoa</taxon>
        <taxon>Arthropoda</taxon>
        <taxon>Chelicerata</taxon>
        <taxon>Arachnida</taxon>
        <taxon>Araneae</taxon>
        <taxon>Araneomorphae</taxon>
        <taxon>Entelegynae</taxon>
        <taxon>Araneoidea</taxon>
        <taxon>Araneidae</taxon>
        <taxon>Caerostris</taxon>
    </lineage>
</organism>
<dbReference type="InterPro" id="IPR002017">
    <property type="entry name" value="Spectrin_repeat"/>
</dbReference>
<dbReference type="EMBL" id="BPLR01007574">
    <property type="protein sequence ID" value="GIY18077.1"/>
    <property type="molecule type" value="Genomic_DNA"/>
</dbReference>
<keyword evidence="3" id="KW-1185">Reference proteome</keyword>
<dbReference type="PANTHER" id="PTHR11915">
    <property type="entry name" value="SPECTRIN/FILAMIN RELATED CYTOSKELETAL PROTEIN"/>
    <property type="match status" value="1"/>
</dbReference>
<dbReference type="SMART" id="SM00033">
    <property type="entry name" value="CH"/>
    <property type="match status" value="2"/>
</dbReference>
<feature type="domain" description="Calponin-homology (CH)" evidence="1">
    <location>
        <begin position="92"/>
        <end position="197"/>
    </location>
</feature>
<dbReference type="SUPFAM" id="SSF46966">
    <property type="entry name" value="Spectrin repeat"/>
    <property type="match status" value="1"/>
</dbReference>
<dbReference type="Gene3D" id="1.10.418.10">
    <property type="entry name" value="Calponin-like domain"/>
    <property type="match status" value="2"/>
</dbReference>
<dbReference type="InterPro" id="IPR036872">
    <property type="entry name" value="CH_dom_sf"/>
</dbReference>
<dbReference type="AlphaFoldDB" id="A0AAV4RC90"/>
<proteinExistence type="predicted"/>
<reference evidence="2 3" key="1">
    <citation type="submission" date="2021-06" db="EMBL/GenBank/DDBJ databases">
        <title>Caerostris extrusa draft genome.</title>
        <authorList>
            <person name="Kono N."/>
            <person name="Arakawa K."/>
        </authorList>
    </citation>
    <scope>NUCLEOTIDE SEQUENCE [LARGE SCALE GENOMIC DNA]</scope>
</reference>
<dbReference type="Pfam" id="PF00307">
    <property type="entry name" value="CH"/>
    <property type="match status" value="1"/>
</dbReference>